<accession>A0A0V8RWT7</accession>
<dbReference type="OrthoDB" id="376667at2157"/>
<gene>
    <name evidence="1" type="ORF">CF15_07400</name>
</gene>
<dbReference type="EMBL" id="LNTB01000001">
    <property type="protein sequence ID" value="KSW12537.1"/>
    <property type="molecule type" value="Genomic_DNA"/>
</dbReference>
<dbReference type="Proteomes" id="UP000053352">
    <property type="component" value="Unassembled WGS sequence"/>
</dbReference>
<name>A0A0V8RWT7_PYROC</name>
<dbReference type="RefSeq" id="WP_058371220.1">
    <property type="nucleotide sequence ID" value="NZ_LNTB01000001.1"/>
</dbReference>
<keyword evidence="2" id="KW-1185">Reference proteome</keyword>
<organism evidence="1 2">
    <name type="scientific">Pyrodictium occultum</name>
    <dbReference type="NCBI Taxonomy" id="2309"/>
    <lineage>
        <taxon>Archaea</taxon>
        <taxon>Thermoproteota</taxon>
        <taxon>Thermoprotei</taxon>
        <taxon>Desulfurococcales</taxon>
        <taxon>Pyrodictiaceae</taxon>
        <taxon>Pyrodictium</taxon>
    </lineage>
</organism>
<evidence type="ECO:0000313" key="2">
    <source>
        <dbReference type="Proteomes" id="UP000053352"/>
    </source>
</evidence>
<sequence>MEERAVQLIRERLRSIALGALAVLDSLSFATYRVDFATLLLRDPQAAYKVLLAYQRSPHKARLLLRSILLPFAQSATEVLEAIDALEKGDPEPLKQLINRLKKG</sequence>
<reference evidence="1 2" key="1">
    <citation type="submission" date="2015-11" db="EMBL/GenBank/DDBJ databases">
        <title>Genome sequence of Pyrodictium occultum PL-19, a marine hyperthermophilic archaeon isolated from Volcano, Italy.</title>
        <authorList>
            <person name="Utturkar S."/>
            <person name="Huber H."/>
            <person name="Leptihn S."/>
            <person name="Brown S."/>
            <person name="Stetter K.O."/>
            <person name="Podar M."/>
        </authorList>
    </citation>
    <scope>NUCLEOTIDE SEQUENCE [LARGE SCALE GENOMIC DNA]</scope>
    <source>
        <strain evidence="1 2">PL-19</strain>
    </source>
</reference>
<comment type="caution">
    <text evidence="1">The sequence shown here is derived from an EMBL/GenBank/DDBJ whole genome shotgun (WGS) entry which is preliminary data.</text>
</comment>
<protein>
    <submittedName>
        <fullName evidence="1">Uncharacterized protein</fullName>
    </submittedName>
</protein>
<proteinExistence type="predicted"/>
<dbReference type="AlphaFoldDB" id="A0A0V8RWT7"/>
<evidence type="ECO:0000313" key="1">
    <source>
        <dbReference type="EMBL" id="KSW12537.1"/>
    </source>
</evidence>